<dbReference type="Pfam" id="PF00939">
    <property type="entry name" value="Na_sulph_symp"/>
    <property type="match status" value="1"/>
</dbReference>
<feature type="region of interest" description="Disordered" evidence="6">
    <location>
        <begin position="370"/>
        <end position="398"/>
    </location>
</feature>
<keyword evidence="9" id="KW-1185">Reference proteome</keyword>
<dbReference type="PANTHER" id="PTHR10283">
    <property type="entry name" value="SOLUTE CARRIER FAMILY 13 MEMBER"/>
    <property type="match status" value="1"/>
</dbReference>
<dbReference type="PANTHER" id="PTHR10283:SF82">
    <property type="entry name" value="SOLUTE CARRIER FAMILY 13 MEMBER 2"/>
    <property type="match status" value="1"/>
</dbReference>
<dbReference type="EMBL" id="JABSTU010000007">
    <property type="protein sequence ID" value="KAH8026229.1"/>
    <property type="molecule type" value="Genomic_DNA"/>
</dbReference>
<evidence type="ECO:0000256" key="1">
    <source>
        <dbReference type="ARBA" id="ARBA00004141"/>
    </source>
</evidence>
<evidence type="ECO:0000256" key="3">
    <source>
        <dbReference type="ARBA" id="ARBA00022692"/>
    </source>
</evidence>
<feature type="region of interest" description="Disordered" evidence="6">
    <location>
        <begin position="90"/>
        <end position="115"/>
    </location>
</feature>
<evidence type="ECO:0000256" key="7">
    <source>
        <dbReference type="SAM" id="Phobius"/>
    </source>
</evidence>
<dbReference type="InterPro" id="IPR001898">
    <property type="entry name" value="SLC13A/DASS"/>
</dbReference>
<evidence type="ECO:0000256" key="2">
    <source>
        <dbReference type="ARBA" id="ARBA00006772"/>
    </source>
</evidence>
<dbReference type="GO" id="GO:0015141">
    <property type="term" value="F:succinate transmembrane transporter activity"/>
    <property type="evidence" value="ECO:0007669"/>
    <property type="project" value="TreeGrafter"/>
</dbReference>
<sequence length="426" mass="47380">MMGEVVDFTIEKESEKKKLQKYVFCSVHRHVSPKTKKRRSNRVCSFQNGTQSSVVGTRHIPKAHHHPQLELLEKKLLQRLRGRRTFYRTAMSQGPVSGGPACNPPNPSQTAEQQPDRRCSFGFALFRGKKASTDEEGTQAKTSESRTQVMRGYDTGFFLPEEAWRSDNIDRINRTTLPTDMTPPFRRYERTLTLRYLEEDVSTVSNEEYLSSQTFIKLRLVLGWLALLAPLPLLMQPAPAFHCLYVVVTTSLLWILRPVPLCVASFFPVVALPLIGVLSTETVCGFYFNESILLCLTSSLMAALAQRQGLQRWLTVACLRCLGGSLRCLLLSLMATTALSAMLLSAPAAAYGVIPLAETLAKEFQRKPQPTSPAVAASGQVNDSEPHPGFGGQSLDDLSEGEARSDRIRKVLLIAVVLSAYNERTC</sequence>
<evidence type="ECO:0000256" key="4">
    <source>
        <dbReference type="ARBA" id="ARBA00022989"/>
    </source>
</evidence>
<protein>
    <submittedName>
        <fullName evidence="8">Uncharacterized protein</fullName>
    </submittedName>
</protein>
<dbReference type="GO" id="GO:0015137">
    <property type="term" value="F:citrate transmembrane transporter activity"/>
    <property type="evidence" value="ECO:0007669"/>
    <property type="project" value="TreeGrafter"/>
</dbReference>
<keyword evidence="5 7" id="KW-0472">Membrane</keyword>
<evidence type="ECO:0000313" key="9">
    <source>
        <dbReference type="Proteomes" id="UP000821866"/>
    </source>
</evidence>
<evidence type="ECO:0000256" key="5">
    <source>
        <dbReference type="ARBA" id="ARBA00023136"/>
    </source>
</evidence>
<feature type="transmembrane region" description="Helical" evidence="7">
    <location>
        <begin position="341"/>
        <end position="361"/>
    </location>
</feature>
<evidence type="ECO:0000313" key="8">
    <source>
        <dbReference type="EMBL" id="KAH8026229.1"/>
    </source>
</evidence>
<comment type="caution">
    <text evidence="8">The sequence shown here is derived from an EMBL/GenBank/DDBJ whole genome shotgun (WGS) entry which is preliminary data.</text>
</comment>
<reference evidence="8" key="2">
    <citation type="submission" date="2021-09" db="EMBL/GenBank/DDBJ databases">
        <authorList>
            <person name="Jia N."/>
            <person name="Wang J."/>
            <person name="Shi W."/>
            <person name="Du L."/>
            <person name="Sun Y."/>
            <person name="Zhan W."/>
            <person name="Jiang J."/>
            <person name="Wang Q."/>
            <person name="Zhang B."/>
            <person name="Ji P."/>
            <person name="Sakyi L.B."/>
            <person name="Cui X."/>
            <person name="Yuan T."/>
            <person name="Jiang B."/>
            <person name="Yang W."/>
            <person name="Lam T.T.-Y."/>
            <person name="Chang Q."/>
            <person name="Ding S."/>
            <person name="Wang X."/>
            <person name="Zhu J."/>
            <person name="Ruan X."/>
            <person name="Zhao L."/>
            <person name="Wei J."/>
            <person name="Que T."/>
            <person name="Du C."/>
            <person name="Cheng J."/>
            <person name="Dai P."/>
            <person name="Han X."/>
            <person name="Huang E."/>
            <person name="Gao Y."/>
            <person name="Liu J."/>
            <person name="Shao H."/>
            <person name="Ye R."/>
            <person name="Li L."/>
            <person name="Wei W."/>
            <person name="Wang X."/>
            <person name="Wang C."/>
            <person name="Huo Q."/>
            <person name="Li W."/>
            <person name="Guo W."/>
            <person name="Chen H."/>
            <person name="Chen S."/>
            <person name="Zhou L."/>
            <person name="Zhou L."/>
            <person name="Ni X."/>
            <person name="Tian J."/>
            <person name="Zhou Y."/>
            <person name="Sheng Y."/>
            <person name="Liu T."/>
            <person name="Pan Y."/>
            <person name="Xia L."/>
            <person name="Li J."/>
            <person name="Zhao F."/>
            <person name="Cao W."/>
        </authorList>
    </citation>
    <scope>NUCLEOTIDE SEQUENCE</scope>
    <source>
        <strain evidence="8">Rmic-2018</strain>
        <tissue evidence="8">Larvae</tissue>
    </source>
</reference>
<dbReference type="Proteomes" id="UP000821866">
    <property type="component" value="Unassembled WGS sequence"/>
</dbReference>
<name>A0A9J6DVI3_RHIMP</name>
<proteinExistence type="inferred from homology"/>
<gene>
    <name evidence="8" type="ORF">HPB51_017155</name>
</gene>
<keyword evidence="4 7" id="KW-1133">Transmembrane helix</keyword>
<evidence type="ECO:0000256" key="6">
    <source>
        <dbReference type="SAM" id="MobiDB-lite"/>
    </source>
</evidence>
<accession>A0A9J6DVI3</accession>
<feature type="transmembrane region" description="Helical" evidence="7">
    <location>
        <begin position="286"/>
        <end position="305"/>
    </location>
</feature>
<keyword evidence="3 7" id="KW-0812">Transmembrane</keyword>
<dbReference type="GO" id="GO:0005886">
    <property type="term" value="C:plasma membrane"/>
    <property type="evidence" value="ECO:0007669"/>
    <property type="project" value="TreeGrafter"/>
</dbReference>
<feature type="transmembrane region" description="Helical" evidence="7">
    <location>
        <begin position="261"/>
        <end position="280"/>
    </location>
</feature>
<dbReference type="AlphaFoldDB" id="A0A9J6DVI3"/>
<comment type="subcellular location">
    <subcellularLocation>
        <location evidence="1">Membrane</location>
        <topology evidence="1">Multi-pass membrane protein</topology>
    </subcellularLocation>
</comment>
<feature type="transmembrane region" description="Helical" evidence="7">
    <location>
        <begin position="216"/>
        <end position="233"/>
    </location>
</feature>
<comment type="similarity">
    <text evidence="2">Belongs to the SLC13A/DASS transporter (TC 2.A.47) family. NADC subfamily.</text>
</comment>
<reference evidence="8" key="1">
    <citation type="journal article" date="2020" name="Cell">
        <title>Large-Scale Comparative Analyses of Tick Genomes Elucidate Their Genetic Diversity and Vector Capacities.</title>
        <authorList>
            <consortium name="Tick Genome and Microbiome Consortium (TIGMIC)"/>
            <person name="Jia N."/>
            <person name="Wang J."/>
            <person name="Shi W."/>
            <person name="Du L."/>
            <person name="Sun Y."/>
            <person name="Zhan W."/>
            <person name="Jiang J.F."/>
            <person name="Wang Q."/>
            <person name="Zhang B."/>
            <person name="Ji P."/>
            <person name="Bell-Sakyi L."/>
            <person name="Cui X.M."/>
            <person name="Yuan T.T."/>
            <person name="Jiang B.G."/>
            <person name="Yang W.F."/>
            <person name="Lam T.T."/>
            <person name="Chang Q.C."/>
            <person name="Ding S.J."/>
            <person name="Wang X.J."/>
            <person name="Zhu J.G."/>
            <person name="Ruan X.D."/>
            <person name="Zhao L."/>
            <person name="Wei J.T."/>
            <person name="Ye R.Z."/>
            <person name="Que T.C."/>
            <person name="Du C.H."/>
            <person name="Zhou Y.H."/>
            <person name="Cheng J.X."/>
            <person name="Dai P.F."/>
            <person name="Guo W.B."/>
            <person name="Han X.H."/>
            <person name="Huang E.J."/>
            <person name="Li L.F."/>
            <person name="Wei W."/>
            <person name="Gao Y.C."/>
            <person name="Liu J.Z."/>
            <person name="Shao H.Z."/>
            <person name="Wang X."/>
            <person name="Wang C.C."/>
            <person name="Yang T.C."/>
            <person name="Huo Q.B."/>
            <person name="Li W."/>
            <person name="Chen H.Y."/>
            <person name="Chen S.E."/>
            <person name="Zhou L.G."/>
            <person name="Ni X.B."/>
            <person name="Tian J.H."/>
            <person name="Sheng Y."/>
            <person name="Liu T."/>
            <person name="Pan Y.S."/>
            <person name="Xia L.Y."/>
            <person name="Li J."/>
            <person name="Zhao F."/>
            <person name="Cao W.C."/>
        </authorList>
    </citation>
    <scope>NUCLEOTIDE SEQUENCE</scope>
    <source>
        <strain evidence="8">Rmic-2018</strain>
    </source>
</reference>
<organism evidence="8 9">
    <name type="scientific">Rhipicephalus microplus</name>
    <name type="common">Cattle tick</name>
    <name type="synonym">Boophilus microplus</name>
    <dbReference type="NCBI Taxonomy" id="6941"/>
    <lineage>
        <taxon>Eukaryota</taxon>
        <taxon>Metazoa</taxon>
        <taxon>Ecdysozoa</taxon>
        <taxon>Arthropoda</taxon>
        <taxon>Chelicerata</taxon>
        <taxon>Arachnida</taxon>
        <taxon>Acari</taxon>
        <taxon>Parasitiformes</taxon>
        <taxon>Ixodida</taxon>
        <taxon>Ixodoidea</taxon>
        <taxon>Ixodidae</taxon>
        <taxon>Rhipicephalinae</taxon>
        <taxon>Rhipicephalus</taxon>
        <taxon>Boophilus</taxon>
    </lineage>
</organism>